<sequence length="125" mass="14009">MMETAQQRDVLVVRDLLSAEGREAVAWERWVQPGREGVDIHTLYRTGQQAHAFLVRFGPGAHGDLHEHLDYEMMFVLDGELVNDNGDRYGVGDVIVEEPNSVHQVSSDSGCTLLVVREAPTRPVR</sequence>
<name>A0A940WHE3_9ACTN</name>
<gene>
    <name evidence="2" type="ORF">JOL79_05330</name>
</gene>
<evidence type="ECO:0000313" key="2">
    <source>
        <dbReference type="EMBL" id="MBP2703222.1"/>
    </source>
</evidence>
<comment type="caution">
    <text evidence="2">The sequence shown here is derived from an EMBL/GenBank/DDBJ whole genome shotgun (WGS) entry which is preliminary data.</text>
</comment>
<dbReference type="Pfam" id="PF12973">
    <property type="entry name" value="Cupin_7"/>
    <property type="match status" value="1"/>
</dbReference>
<evidence type="ECO:0000259" key="1">
    <source>
        <dbReference type="Pfam" id="PF12973"/>
    </source>
</evidence>
<keyword evidence="3" id="KW-1185">Reference proteome</keyword>
<dbReference type="Proteomes" id="UP000674234">
    <property type="component" value="Unassembled WGS sequence"/>
</dbReference>
<dbReference type="Gene3D" id="2.60.120.10">
    <property type="entry name" value="Jelly Rolls"/>
    <property type="match status" value="1"/>
</dbReference>
<accession>A0A940WHE3</accession>
<dbReference type="InterPro" id="IPR025979">
    <property type="entry name" value="ChrR-like_cupin_dom"/>
</dbReference>
<dbReference type="EMBL" id="JAFCNB010000002">
    <property type="protein sequence ID" value="MBP2703222.1"/>
    <property type="molecule type" value="Genomic_DNA"/>
</dbReference>
<protein>
    <submittedName>
        <fullName evidence="2">Cupin domain-containing protein</fullName>
    </submittedName>
</protein>
<dbReference type="AlphaFoldDB" id="A0A940WHE3"/>
<dbReference type="InterPro" id="IPR011051">
    <property type="entry name" value="RmlC_Cupin_sf"/>
</dbReference>
<feature type="domain" description="ChrR-like cupin" evidence="1">
    <location>
        <begin position="29"/>
        <end position="117"/>
    </location>
</feature>
<dbReference type="SUPFAM" id="SSF51182">
    <property type="entry name" value="RmlC-like cupins"/>
    <property type="match status" value="1"/>
</dbReference>
<dbReference type="RefSeq" id="WP_210154508.1">
    <property type="nucleotide sequence ID" value="NZ_JAFCNB010000002.1"/>
</dbReference>
<dbReference type="InterPro" id="IPR014710">
    <property type="entry name" value="RmlC-like_jellyroll"/>
</dbReference>
<evidence type="ECO:0000313" key="3">
    <source>
        <dbReference type="Proteomes" id="UP000674234"/>
    </source>
</evidence>
<organism evidence="2 3">
    <name type="scientific">Microbispora oryzae</name>
    <dbReference type="NCBI Taxonomy" id="2806554"/>
    <lineage>
        <taxon>Bacteria</taxon>
        <taxon>Bacillati</taxon>
        <taxon>Actinomycetota</taxon>
        <taxon>Actinomycetes</taxon>
        <taxon>Streptosporangiales</taxon>
        <taxon>Streptosporangiaceae</taxon>
        <taxon>Microbispora</taxon>
    </lineage>
</organism>
<proteinExistence type="predicted"/>
<reference evidence="2" key="1">
    <citation type="submission" date="2021-02" db="EMBL/GenBank/DDBJ databases">
        <title>Draft genome sequence of Microbispora sp. RL4-1S isolated from rice leaves in Thailand.</title>
        <authorList>
            <person name="Muangham S."/>
            <person name="Duangmal K."/>
        </authorList>
    </citation>
    <scope>NUCLEOTIDE SEQUENCE</scope>
    <source>
        <strain evidence="2">RL4-1S</strain>
    </source>
</reference>